<accession>A0AA38WSK2</accession>
<comment type="subcellular location">
    <subcellularLocation>
        <location evidence="1">Secreted</location>
        <location evidence="1">Extracellular space</location>
        <location evidence="1">Apoplast</location>
    </subcellularLocation>
</comment>
<keyword evidence="5" id="KW-0372">Hormone</keyword>
<keyword evidence="6" id="KW-0732">Signal</keyword>
<reference evidence="10" key="1">
    <citation type="submission" date="2023-03" db="EMBL/GenBank/DDBJ databases">
        <title>Chromosome-scale reference genome and RAD-based genetic map of yellow starthistle (Centaurea solstitialis) reveal putative structural variation and QTLs associated with invader traits.</title>
        <authorList>
            <person name="Reatini B."/>
            <person name="Cang F.A."/>
            <person name="Jiang Q."/>
            <person name="Mckibben M.T.W."/>
            <person name="Barker M.S."/>
            <person name="Rieseberg L.H."/>
            <person name="Dlugosch K.M."/>
        </authorList>
    </citation>
    <scope>NUCLEOTIDE SEQUENCE</scope>
    <source>
        <strain evidence="10">CAN-66</strain>
        <tissue evidence="10">Leaf</tissue>
    </source>
</reference>
<dbReference type="GO" id="GO:1902025">
    <property type="term" value="P:nitrate import"/>
    <property type="evidence" value="ECO:0007669"/>
    <property type="project" value="TreeGrafter"/>
</dbReference>
<evidence type="ECO:0000256" key="4">
    <source>
        <dbReference type="ARBA" id="ARBA00022525"/>
    </source>
</evidence>
<dbReference type="EMBL" id="JARYMX010000002">
    <property type="protein sequence ID" value="KAJ9562249.1"/>
    <property type="molecule type" value="Genomic_DNA"/>
</dbReference>
<dbReference type="GO" id="GO:0006995">
    <property type="term" value="P:cellular response to nitrogen starvation"/>
    <property type="evidence" value="ECO:0007669"/>
    <property type="project" value="UniProtKB-ARBA"/>
</dbReference>
<evidence type="ECO:0000256" key="5">
    <source>
        <dbReference type="ARBA" id="ARBA00022702"/>
    </source>
</evidence>
<keyword evidence="9" id="KW-1133">Transmembrane helix</keyword>
<keyword evidence="11" id="KW-1185">Reference proteome</keyword>
<comment type="similarity">
    <text evidence="2">Belongs to the C-terminally encoded plant signaling peptide (CEP) family.</text>
</comment>
<dbReference type="InterPro" id="IPR033250">
    <property type="entry name" value="CEP"/>
</dbReference>
<dbReference type="GO" id="GO:0048364">
    <property type="term" value="P:root development"/>
    <property type="evidence" value="ECO:0007669"/>
    <property type="project" value="InterPro"/>
</dbReference>
<feature type="region of interest" description="Disordered" evidence="8">
    <location>
        <begin position="38"/>
        <end position="152"/>
    </location>
</feature>
<evidence type="ECO:0000256" key="6">
    <source>
        <dbReference type="ARBA" id="ARBA00022729"/>
    </source>
</evidence>
<dbReference type="PANTHER" id="PTHR33348:SF44">
    <property type="entry name" value="PRECURSOR OF CEP6"/>
    <property type="match status" value="1"/>
</dbReference>
<dbReference type="GO" id="GO:0048046">
    <property type="term" value="C:apoplast"/>
    <property type="evidence" value="ECO:0007669"/>
    <property type="project" value="UniProtKB-SubCell"/>
</dbReference>
<dbReference type="GO" id="GO:2000280">
    <property type="term" value="P:regulation of root development"/>
    <property type="evidence" value="ECO:0007669"/>
    <property type="project" value="TreeGrafter"/>
</dbReference>
<keyword evidence="9" id="KW-0472">Membrane</keyword>
<organism evidence="10 11">
    <name type="scientific">Centaurea solstitialis</name>
    <name type="common">yellow star-thistle</name>
    <dbReference type="NCBI Taxonomy" id="347529"/>
    <lineage>
        <taxon>Eukaryota</taxon>
        <taxon>Viridiplantae</taxon>
        <taxon>Streptophyta</taxon>
        <taxon>Embryophyta</taxon>
        <taxon>Tracheophyta</taxon>
        <taxon>Spermatophyta</taxon>
        <taxon>Magnoliopsida</taxon>
        <taxon>eudicotyledons</taxon>
        <taxon>Gunneridae</taxon>
        <taxon>Pentapetalae</taxon>
        <taxon>asterids</taxon>
        <taxon>campanulids</taxon>
        <taxon>Asterales</taxon>
        <taxon>Asteraceae</taxon>
        <taxon>Carduoideae</taxon>
        <taxon>Cardueae</taxon>
        <taxon>Centaureinae</taxon>
        <taxon>Centaurea</taxon>
    </lineage>
</organism>
<sequence>MTTFNIHSWLIVLIVSSLGILTIEGRVLNPINKQEQSIHHQPLKNADNLQDSPNDSEKKVTFAPGSAAQNGGFARSEPESVNDFRPTTPGNSPGVGHSSEEKRLGARSEALGRVHAVAQSAAENVDDFKPTGPGHSPGGGHSKDNQIVEPNA</sequence>
<evidence type="ECO:0000256" key="1">
    <source>
        <dbReference type="ARBA" id="ARBA00004271"/>
    </source>
</evidence>
<evidence type="ECO:0000313" key="11">
    <source>
        <dbReference type="Proteomes" id="UP001172457"/>
    </source>
</evidence>
<dbReference type="PANTHER" id="PTHR33348">
    <property type="entry name" value="PRECURSOR OF CEP5"/>
    <property type="match status" value="1"/>
</dbReference>
<feature type="transmembrane region" description="Helical" evidence="9">
    <location>
        <begin position="6"/>
        <end position="23"/>
    </location>
</feature>
<keyword evidence="7" id="KW-0379">Hydroxylation</keyword>
<keyword evidence="9" id="KW-0812">Transmembrane</keyword>
<evidence type="ECO:0000256" key="2">
    <source>
        <dbReference type="ARBA" id="ARBA00008963"/>
    </source>
</evidence>
<keyword evidence="4" id="KW-0964">Secreted</keyword>
<evidence type="ECO:0000256" key="9">
    <source>
        <dbReference type="SAM" id="Phobius"/>
    </source>
</evidence>
<name>A0AA38WSK2_9ASTR</name>
<dbReference type="GO" id="GO:0005179">
    <property type="term" value="F:hormone activity"/>
    <property type="evidence" value="ECO:0007669"/>
    <property type="project" value="UniProtKB-KW"/>
</dbReference>
<proteinExistence type="inferred from homology"/>
<dbReference type="AlphaFoldDB" id="A0AA38WSK2"/>
<evidence type="ECO:0000256" key="3">
    <source>
        <dbReference type="ARBA" id="ARBA00022523"/>
    </source>
</evidence>
<gene>
    <name evidence="10" type="ORF">OSB04_007409</name>
</gene>
<dbReference type="Proteomes" id="UP001172457">
    <property type="component" value="Chromosome 2"/>
</dbReference>
<comment type="caution">
    <text evidence="10">The sequence shown here is derived from an EMBL/GenBank/DDBJ whole genome shotgun (WGS) entry which is preliminary data.</text>
</comment>
<feature type="compositionally biased region" description="Basic and acidic residues" evidence="8">
    <location>
        <begin position="98"/>
        <end position="112"/>
    </location>
</feature>
<evidence type="ECO:0000313" key="10">
    <source>
        <dbReference type="EMBL" id="KAJ9562249.1"/>
    </source>
</evidence>
<evidence type="ECO:0000256" key="8">
    <source>
        <dbReference type="SAM" id="MobiDB-lite"/>
    </source>
</evidence>
<protein>
    <submittedName>
        <fullName evidence="10">Uncharacterized protein</fullName>
    </submittedName>
</protein>
<dbReference type="GO" id="GO:1901371">
    <property type="term" value="P:regulation of leaf morphogenesis"/>
    <property type="evidence" value="ECO:0007669"/>
    <property type="project" value="TreeGrafter"/>
</dbReference>
<keyword evidence="3" id="KW-0052">Apoplast</keyword>
<evidence type="ECO:0000256" key="7">
    <source>
        <dbReference type="ARBA" id="ARBA00023278"/>
    </source>
</evidence>